<protein>
    <submittedName>
        <fullName evidence="2">Uncharacterized protein</fullName>
    </submittedName>
</protein>
<accession>A0AAN6XYU6</accession>
<dbReference type="AlphaFoldDB" id="A0AAN6XYU6"/>
<gene>
    <name evidence="2" type="ORF">QBC37DRAFT_104660</name>
</gene>
<evidence type="ECO:0000256" key="1">
    <source>
        <dbReference type="SAM" id="Phobius"/>
    </source>
</evidence>
<sequence>MAVSISSVPPSFPLVFIFSPPIPPTHQCARELFKVDVILFLLDAFSCPLFSFILPFVFCWETKPYHTIYLEHMYSYSFSYSFSFSFPFPFPFPFPFSFSFSFSFLFSSLTSTLITFLNFSCYYLPTFNFQYLSILNVLCMNLSDKFEVSFLFLTSWVSMVIKRHSHDDKYLCGELGTCFFSLPYFLELEERNQTVLTGLHYIFAASSKNMLSEHILGRGKRKRKKKEGR</sequence>
<reference evidence="2" key="1">
    <citation type="journal article" date="2023" name="Mol. Phylogenet. Evol.">
        <title>Genome-scale phylogeny and comparative genomics of the fungal order Sordariales.</title>
        <authorList>
            <person name="Hensen N."/>
            <person name="Bonometti L."/>
            <person name="Westerberg I."/>
            <person name="Brannstrom I.O."/>
            <person name="Guillou S."/>
            <person name="Cros-Aarteil S."/>
            <person name="Calhoun S."/>
            <person name="Haridas S."/>
            <person name="Kuo A."/>
            <person name="Mondo S."/>
            <person name="Pangilinan J."/>
            <person name="Riley R."/>
            <person name="LaButti K."/>
            <person name="Andreopoulos B."/>
            <person name="Lipzen A."/>
            <person name="Chen C."/>
            <person name="Yan M."/>
            <person name="Daum C."/>
            <person name="Ng V."/>
            <person name="Clum A."/>
            <person name="Steindorff A."/>
            <person name="Ohm R.A."/>
            <person name="Martin F."/>
            <person name="Silar P."/>
            <person name="Natvig D.O."/>
            <person name="Lalanne C."/>
            <person name="Gautier V."/>
            <person name="Ament-Velasquez S.L."/>
            <person name="Kruys A."/>
            <person name="Hutchinson M.I."/>
            <person name="Powell A.J."/>
            <person name="Barry K."/>
            <person name="Miller A.N."/>
            <person name="Grigoriev I.V."/>
            <person name="Debuchy R."/>
            <person name="Gladieux P."/>
            <person name="Hiltunen Thoren M."/>
            <person name="Johannesson H."/>
        </authorList>
    </citation>
    <scope>NUCLEOTIDE SEQUENCE</scope>
    <source>
        <strain evidence="2">PSN293</strain>
    </source>
</reference>
<feature type="transmembrane region" description="Helical" evidence="1">
    <location>
        <begin position="72"/>
        <end position="90"/>
    </location>
</feature>
<organism evidence="2 3">
    <name type="scientific">Rhypophila decipiens</name>
    <dbReference type="NCBI Taxonomy" id="261697"/>
    <lineage>
        <taxon>Eukaryota</taxon>
        <taxon>Fungi</taxon>
        <taxon>Dikarya</taxon>
        <taxon>Ascomycota</taxon>
        <taxon>Pezizomycotina</taxon>
        <taxon>Sordariomycetes</taxon>
        <taxon>Sordariomycetidae</taxon>
        <taxon>Sordariales</taxon>
        <taxon>Naviculisporaceae</taxon>
        <taxon>Rhypophila</taxon>
    </lineage>
</organism>
<proteinExistence type="predicted"/>
<reference evidence="2" key="2">
    <citation type="submission" date="2023-05" db="EMBL/GenBank/DDBJ databases">
        <authorList>
            <consortium name="Lawrence Berkeley National Laboratory"/>
            <person name="Steindorff A."/>
            <person name="Hensen N."/>
            <person name="Bonometti L."/>
            <person name="Westerberg I."/>
            <person name="Brannstrom I.O."/>
            <person name="Guillou S."/>
            <person name="Cros-Aarteil S."/>
            <person name="Calhoun S."/>
            <person name="Haridas S."/>
            <person name="Kuo A."/>
            <person name="Mondo S."/>
            <person name="Pangilinan J."/>
            <person name="Riley R."/>
            <person name="Labutti K."/>
            <person name="Andreopoulos B."/>
            <person name="Lipzen A."/>
            <person name="Chen C."/>
            <person name="Yanf M."/>
            <person name="Daum C."/>
            <person name="Ng V."/>
            <person name="Clum A."/>
            <person name="Ohm R."/>
            <person name="Martin F."/>
            <person name="Silar P."/>
            <person name="Natvig D."/>
            <person name="Lalanne C."/>
            <person name="Gautier V."/>
            <person name="Ament-Velasquez S.L."/>
            <person name="Kruys A."/>
            <person name="Hutchinson M.I."/>
            <person name="Powell A.J."/>
            <person name="Barry K."/>
            <person name="Miller A.N."/>
            <person name="Grigoriev I.V."/>
            <person name="Debuchy R."/>
            <person name="Gladieux P."/>
            <person name="Thoren M.H."/>
            <person name="Johannesson H."/>
        </authorList>
    </citation>
    <scope>NUCLEOTIDE SEQUENCE</scope>
    <source>
        <strain evidence="2">PSN293</strain>
    </source>
</reference>
<dbReference type="EMBL" id="MU858327">
    <property type="protein sequence ID" value="KAK4207017.1"/>
    <property type="molecule type" value="Genomic_DNA"/>
</dbReference>
<keyword evidence="1" id="KW-0472">Membrane</keyword>
<evidence type="ECO:0000313" key="2">
    <source>
        <dbReference type="EMBL" id="KAK4207017.1"/>
    </source>
</evidence>
<feature type="transmembrane region" description="Helical" evidence="1">
    <location>
        <begin position="37"/>
        <end position="60"/>
    </location>
</feature>
<keyword evidence="3" id="KW-1185">Reference proteome</keyword>
<name>A0AAN6XYU6_9PEZI</name>
<keyword evidence="1" id="KW-1133">Transmembrane helix</keyword>
<feature type="transmembrane region" description="Helical" evidence="1">
    <location>
        <begin position="102"/>
        <end position="124"/>
    </location>
</feature>
<dbReference type="Proteomes" id="UP001301769">
    <property type="component" value="Unassembled WGS sequence"/>
</dbReference>
<comment type="caution">
    <text evidence="2">The sequence shown here is derived from an EMBL/GenBank/DDBJ whole genome shotgun (WGS) entry which is preliminary data.</text>
</comment>
<evidence type="ECO:0000313" key="3">
    <source>
        <dbReference type="Proteomes" id="UP001301769"/>
    </source>
</evidence>
<keyword evidence="1" id="KW-0812">Transmembrane</keyword>